<sequence length="52" mass="6126">MCEVNSQLRWDAEFTAVLRQTVVELQNLTKNWNCVKYALLWDALKASVILYH</sequence>
<dbReference type="Proteomes" id="UP000017127">
    <property type="component" value="Unassembled WGS sequence"/>
</dbReference>
<evidence type="ECO:0000313" key="1">
    <source>
        <dbReference type="EMBL" id="ERT05254.1"/>
    </source>
</evidence>
<name>U7QBL1_9CYAN</name>
<evidence type="ECO:0000313" key="2">
    <source>
        <dbReference type="Proteomes" id="UP000017127"/>
    </source>
</evidence>
<dbReference type="EMBL" id="AUZM01000063">
    <property type="protein sequence ID" value="ERT05254.1"/>
    <property type="molecule type" value="Genomic_DNA"/>
</dbReference>
<comment type="caution">
    <text evidence="1">The sequence shown here is derived from an EMBL/GenBank/DDBJ whole genome shotgun (WGS) entry which is preliminary data.</text>
</comment>
<proteinExistence type="predicted"/>
<keyword evidence="2" id="KW-1185">Reference proteome</keyword>
<gene>
    <name evidence="1" type="ORF">M595_4795</name>
</gene>
<reference evidence="1 2" key="1">
    <citation type="journal article" date="2013" name="Front. Microbiol.">
        <title>Comparative genomic analyses of the cyanobacterium, Lyngbya aestuarii BL J, a powerful hydrogen producer.</title>
        <authorList>
            <person name="Kothari A."/>
            <person name="Vaughn M."/>
            <person name="Garcia-Pichel F."/>
        </authorList>
    </citation>
    <scope>NUCLEOTIDE SEQUENCE [LARGE SCALE GENOMIC DNA]</scope>
    <source>
        <strain evidence="1 2">BL J</strain>
    </source>
</reference>
<dbReference type="AlphaFoldDB" id="U7QBL1"/>
<organism evidence="1 2">
    <name type="scientific">Lyngbya aestuarii BL J</name>
    <dbReference type="NCBI Taxonomy" id="1348334"/>
    <lineage>
        <taxon>Bacteria</taxon>
        <taxon>Bacillati</taxon>
        <taxon>Cyanobacteriota</taxon>
        <taxon>Cyanophyceae</taxon>
        <taxon>Oscillatoriophycideae</taxon>
        <taxon>Oscillatoriales</taxon>
        <taxon>Microcoleaceae</taxon>
        <taxon>Lyngbya</taxon>
    </lineage>
</organism>
<protein>
    <submittedName>
        <fullName evidence="1">Uncharacterized protein</fullName>
    </submittedName>
</protein>
<accession>U7QBL1</accession>